<keyword evidence="3" id="KW-1185">Reference proteome</keyword>
<proteinExistence type="inferred from homology"/>
<dbReference type="InterPro" id="IPR053714">
    <property type="entry name" value="Iso_Racemase_Enz_sf"/>
</dbReference>
<gene>
    <name evidence="2" type="ORF">GBA63_08175</name>
</gene>
<evidence type="ECO:0000313" key="2">
    <source>
        <dbReference type="EMBL" id="QIN82620.1"/>
    </source>
</evidence>
<protein>
    <recommendedName>
        <fullName evidence="4">Hydantoin racemase</fullName>
    </recommendedName>
</protein>
<dbReference type="KEGG" id="rub:GBA63_08175"/>
<accession>A0A6G8Q824</accession>
<evidence type="ECO:0008006" key="4">
    <source>
        <dbReference type="Google" id="ProtNLM"/>
    </source>
</evidence>
<dbReference type="PANTHER" id="PTHR28047:SF5">
    <property type="entry name" value="PROTEIN DCG1"/>
    <property type="match status" value="1"/>
</dbReference>
<dbReference type="Pfam" id="PF01177">
    <property type="entry name" value="Asp_Glu_race"/>
    <property type="match status" value="1"/>
</dbReference>
<dbReference type="PANTHER" id="PTHR28047">
    <property type="entry name" value="PROTEIN DCG1"/>
    <property type="match status" value="1"/>
</dbReference>
<dbReference type="InterPro" id="IPR052186">
    <property type="entry name" value="Hydantoin_racemase-like"/>
</dbReference>
<dbReference type="Proteomes" id="UP000501452">
    <property type="component" value="Chromosome"/>
</dbReference>
<reference evidence="2 3" key="1">
    <citation type="submission" date="2019-10" db="EMBL/GenBank/DDBJ databases">
        <title>Rubrobacter sp nov SCSIO 52090 isolated from a deep-sea sediment in the South China Sea.</title>
        <authorList>
            <person name="Chen R.W."/>
        </authorList>
    </citation>
    <scope>NUCLEOTIDE SEQUENCE [LARGE SCALE GENOMIC DNA]</scope>
    <source>
        <strain evidence="2 3">SCSIO 52909</strain>
    </source>
</reference>
<dbReference type="EMBL" id="CP045119">
    <property type="protein sequence ID" value="QIN82620.1"/>
    <property type="molecule type" value="Genomic_DNA"/>
</dbReference>
<evidence type="ECO:0000256" key="1">
    <source>
        <dbReference type="ARBA" id="ARBA00038414"/>
    </source>
</evidence>
<organism evidence="2 3">
    <name type="scientific">Rubrobacter tropicus</name>
    <dbReference type="NCBI Taxonomy" id="2653851"/>
    <lineage>
        <taxon>Bacteria</taxon>
        <taxon>Bacillati</taxon>
        <taxon>Actinomycetota</taxon>
        <taxon>Rubrobacteria</taxon>
        <taxon>Rubrobacterales</taxon>
        <taxon>Rubrobacteraceae</taxon>
        <taxon>Rubrobacter</taxon>
    </lineage>
</organism>
<dbReference type="GO" id="GO:0047661">
    <property type="term" value="F:amino-acid racemase activity"/>
    <property type="evidence" value="ECO:0007669"/>
    <property type="project" value="InterPro"/>
</dbReference>
<dbReference type="AlphaFoldDB" id="A0A6G8Q824"/>
<comment type="similarity">
    <text evidence="1">Belongs to the HyuE racemase family.</text>
</comment>
<sequence length="261" mass="28806">MTEAASGARVWYQSFVDEEEQRPYIDRLRDHLGTVADAGFDHEVVGISPPDRHFHPVTEFRIASRVIRNALAAEERGFDAFVVGHFQEPGINECKGAVGIPVIGLGEATMLHAMTLGRKIGLVTINPIFIPWHEDQISRYGLGERVVGVRAVDTHVDDYMKAFEDEKAYDAVREQFRRQAGPLLEMGVEVIVPAGGLPMLLFAKERGFSIEGATVLNGITVAAKSAEMAIKLKNLDGTSVSRRSWFAKASPEAIQEFLESQ</sequence>
<dbReference type="Gene3D" id="3.40.50.12500">
    <property type="match status" value="1"/>
</dbReference>
<name>A0A6G8Q824_9ACTN</name>
<evidence type="ECO:0000313" key="3">
    <source>
        <dbReference type="Proteomes" id="UP000501452"/>
    </source>
</evidence>
<dbReference type="InterPro" id="IPR015942">
    <property type="entry name" value="Asp/Glu/hydantoin_racemase"/>
</dbReference>
<dbReference type="RefSeq" id="WP_166175126.1">
    <property type="nucleotide sequence ID" value="NZ_CP045119.1"/>
</dbReference>